<comment type="similarity">
    <text evidence="2 4">Belongs to the UDP-N-acetylglucosamine 2-epimerase family.</text>
</comment>
<evidence type="ECO:0000256" key="1">
    <source>
        <dbReference type="ARBA" id="ARBA00023235"/>
    </source>
</evidence>
<dbReference type="InterPro" id="IPR003331">
    <property type="entry name" value="UDP_GlcNAc_Epimerase_2_dom"/>
</dbReference>
<organism evidence="6 7">
    <name type="scientific">Flavobacterium magnum</name>
    <dbReference type="NCBI Taxonomy" id="2162713"/>
    <lineage>
        <taxon>Bacteria</taxon>
        <taxon>Pseudomonadati</taxon>
        <taxon>Bacteroidota</taxon>
        <taxon>Flavobacteriia</taxon>
        <taxon>Flavobacteriales</taxon>
        <taxon>Flavobacteriaceae</taxon>
        <taxon>Flavobacterium</taxon>
    </lineage>
</organism>
<feature type="domain" description="UDP-N-acetylglucosamine 2-epimerase" evidence="5">
    <location>
        <begin position="24"/>
        <end position="360"/>
    </location>
</feature>
<dbReference type="EC" id="5.1.3.14" evidence="3"/>
<dbReference type="CDD" id="cd03786">
    <property type="entry name" value="GTB_UDP-GlcNAc_2-Epimerase"/>
    <property type="match status" value="1"/>
</dbReference>
<dbReference type="GO" id="GO:0008761">
    <property type="term" value="F:UDP-N-acetylglucosamine 2-epimerase activity"/>
    <property type="evidence" value="ECO:0007669"/>
    <property type="project" value="UniProtKB-EC"/>
</dbReference>
<dbReference type="Pfam" id="PF02350">
    <property type="entry name" value="Epimerase_2"/>
    <property type="match status" value="1"/>
</dbReference>
<dbReference type="Proteomes" id="UP000244193">
    <property type="component" value="Chromosome"/>
</dbReference>
<keyword evidence="7" id="KW-1185">Reference proteome</keyword>
<dbReference type="Gene3D" id="3.40.50.2000">
    <property type="entry name" value="Glycogen Phosphorylase B"/>
    <property type="match status" value="2"/>
</dbReference>
<protein>
    <recommendedName>
        <fullName evidence="3">UDP-N-acetylglucosamine 2-epimerase (non-hydrolyzing)</fullName>
        <ecNumber evidence="3">5.1.3.14</ecNumber>
    </recommendedName>
</protein>
<dbReference type="NCBIfam" id="TIGR00236">
    <property type="entry name" value="wecB"/>
    <property type="match status" value="1"/>
</dbReference>
<reference evidence="6 7" key="1">
    <citation type="submission" date="2018-04" db="EMBL/GenBank/DDBJ databases">
        <title>Genome sequencing of Flavobacterium sp. HYN0048.</title>
        <authorList>
            <person name="Yi H."/>
            <person name="Baek C."/>
        </authorList>
    </citation>
    <scope>NUCLEOTIDE SEQUENCE [LARGE SCALE GENOMIC DNA]</scope>
    <source>
        <strain evidence="6 7">HYN0048</strain>
    </source>
</reference>
<accession>A0A2S0RL21</accession>
<proteinExistence type="inferred from homology"/>
<evidence type="ECO:0000256" key="4">
    <source>
        <dbReference type="RuleBase" id="RU003513"/>
    </source>
</evidence>
<dbReference type="EMBL" id="CP028811">
    <property type="protein sequence ID" value="AWA31422.1"/>
    <property type="molecule type" value="Genomic_DNA"/>
</dbReference>
<name>A0A2S0RL21_9FLAO</name>
<evidence type="ECO:0000313" key="6">
    <source>
        <dbReference type="EMBL" id="AWA31422.1"/>
    </source>
</evidence>
<gene>
    <name evidence="6" type="ORF">HYN48_06625</name>
</gene>
<evidence type="ECO:0000313" key="7">
    <source>
        <dbReference type="Proteomes" id="UP000244193"/>
    </source>
</evidence>
<sequence>MKILFCFGTRPEAIKMAPLYHTLKNHFEVIVCVTGQHRHMLDQVLEFFEITPHHDLNLMQDGQTLNDLSALIITRFDAVLKKENPDLVLVHGDTTTSSMAALSAFHVGVRVGHVEAGLRTYDKTAPFPEEINRQLTGRIADFHFAPTLLAKHNLLGEHVPADRIVVTGNTVVDALHWAKQKIQAGYNHPVIRALQAFAGKKIVLVTGHRRENFGDGFAAVCAALKNIAQRKDVLIVFPVHLNPMVRKPVDDLLAGVGNIHLMEPVEYPVMIWLLENCSLIISDSGGIQEEAPAFMKPILVTRDVSERPEGVDSGYATLVGTNAERIVSMAAQFLDTPFENRNANPYGDGQASQRISDFIKAHCH</sequence>
<dbReference type="AlphaFoldDB" id="A0A2S0RL21"/>
<dbReference type="InterPro" id="IPR029767">
    <property type="entry name" value="WecB-like"/>
</dbReference>
<dbReference type="KEGG" id="fmg:HYN48_06625"/>
<evidence type="ECO:0000256" key="3">
    <source>
        <dbReference type="ARBA" id="ARBA00038858"/>
    </source>
</evidence>
<evidence type="ECO:0000256" key="2">
    <source>
        <dbReference type="ARBA" id="ARBA00038209"/>
    </source>
</evidence>
<evidence type="ECO:0000259" key="5">
    <source>
        <dbReference type="Pfam" id="PF02350"/>
    </source>
</evidence>
<dbReference type="PANTHER" id="PTHR43174">
    <property type="entry name" value="UDP-N-ACETYLGLUCOSAMINE 2-EPIMERASE"/>
    <property type="match status" value="1"/>
</dbReference>
<keyword evidence="1 4" id="KW-0413">Isomerase</keyword>
<dbReference type="PANTHER" id="PTHR43174:SF2">
    <property type="entry name" value="UDP-N-ACETYLGLUCOSAMINE 2-EPIMERASE"/>
    <property type="match status" value="1"/>
</dbReference>
<dbReference type="SUPFAM" id="SSF53756">
    <property type="entry name" value="UDP-Glycosyltransferase/glycogen phosphorylase"/>
    <property type="match status" value="1"/>
</dbReference>